<gene>
    <name evidence="2" type="ORF">EZS27_031480</name>
</gene>
<evidence type="ECO:0000313" key="2">
    <source>
        <dbReference type="EMBL" id="KAA6318520.1"/>
    </source>
</evidence>
<reference evidence="2" key="1">
    <citation type="submission" date="2019-03" db="EMBL/GenBank/DDBJ databases">
        <title>Single cell metagenomics reveals metabolic interactions within the superorganism composed of flagellate Streblomastix strix and complex community of Bacteroidetes bacteria on its surface.</title>
        <authorList>
            <person name="Treitli S.C."/>
            <person name="Kolisko M."/>
            <person name="Husnik F."/>
            <person name="Keeling P."/>
            <person name="Hampl V."/>
        </authorList>
    </citation>
    <scope>NUCLEOTIDE SEQUENCE</scope>
    <source>
        <strain evidence="2">STM</strain>
    </source>
</reference>
<dbReference type="EMBL" id="SNRY01004163">
    <property type="protein sequence ID" value="KAA6318520.1"/>
    <property type="molecule type" value="Genomic_DNA"/>
</dbReference>
<keyword evidence="2" id="KW-0413">Isomerase</keyword>
<dbReference type="Gene3D" id="3.40.50.720">
    <property type="entry name" value="NAD(P)-binding Rossmann-like Domain"/>
    <property type="match status" value="1"/>
</dbReference>
<dbReference type="GO" id="GO:0016853">
    <property type="term" value="F:isomerase activity"/>
    <property type="evidence" value="ECO:0007669"/>
    <property type="project" value="UniProtKB-KW"/>
</dbReference>
<dbReference type="CDD" id="cd08946">
    <property type="entry name" value="SDR_e"/>
    <property type="match status" value="1"/>
</dbReference>
<accession>A0A5J4QBX1</accession>
<dbReference type="SUPFAM" id="SSF51735">
    <property type="entry name" value="NAD(P)-binding Rossmann-fold domains"/>
    <property type="match status" value="1"/>
</dbReference>
<evidence type="ECO:0000259" key="1">
    <source>
        <dbReference type="Pfam" id="PF01370"/>
    </source>
</evidence>
<dbReference type="PANTHER" id="PTHR43245">
    <property type="entry name" value="BIFUNCTIONAL POLYMYXIN RESISTANCE PROTEIN ARNA"/>
    <property type="match status" value="1"/>
</dbReference>
<feature type="domain" description="NAD-dependent epimerase/dehydratase" evidence="1">
    <location>
        <begin position="37"/>
        <end position="211"/>
    </location>
</feature>
<comment type="caution">
    <text evidence="2">The sequence shown here is derived from an EMBL/GenBank/DDBJ whole genome shotgun (WGS) entry which is preliminary data.</text>
</comment>
<dbReference type="EC" id="5.1.3.26" evidence="2"/>
<proteinExistence type="predicted"/>
<dbReference type="AlphaFoldDB" id="A0A5J4QBX1"/>
<protein>
    <submittedName>
        <fullName evidence="2">N-acetyl-alpha-D-glucosaminyl-diphospho-ditrans octacis-undecaprenol 4-epimerase</fullName>
        <ecNumber evidence="2">5.1.3.26</ecNumber>
    </submittedName>
</protein>
<organism evidence="2">
    <name type="scientific">termite gut metagenome</name>
    <dbReference type="NCBI Taxonomy" id="433724"/>
    <lineage>
        <taxon>unclassified sequences</taxon>
        <taxon>metagenomes</taxon>
        <taxon>organismal metagenomes</taxon>
    </lineage>
</organism>
<sequence>MLFFFRKNTNLFLNYYKLFIFYALVDFIRIINKGKSTYVPCDVRKEIELNIPISSDDSIINLAAVHRTPGHPENAYFETNMRGAENVYSFAEKHKIRKIVFTSSIVPYGAAEELREEITLPTPNTPYGISKLATEKIHQIWQTKNVDNELTIVRPGVVFGKDENGNFTRLYWGIKKRRFFYPGRKDTIKACIYVKELVNFMTYKLTNHKGGMELFNCTYEPAFTIEQIIETIKDIIGLNRHIIMVNGSLLTTAASIIGYLGGKKLGIHPARVKKMVSANICGKKIVHRDTNSNNLFEEAIRDWYR</sequence>
<name>A0A5J4QBX1_9ZZZZ</name>
<dbReference type="InterPro" id="IPR001509">
    <property type="entry name" value="Epimerase_deHydtase"/>
</dbReference>
<dbReference type="PANTHER" id="PTHR43245:SF55">
    <property type="entry name" value="NAD(P)-BINDING DOMAIN-CONTAINING PROTEIN"/>
    <property type="match status" value="1"/>
</dbReference>
<dbReference type="InterPro" id="IPR036291">
    <property type="entry name" value="NAD(P)-bd_dom_sf"/>
</dbReference>
<dbReference type="InterPro" id="IPR050177">
    <property type="entry name" value="Lipid_A_modif_metabolic_enz"/>
</dbReference>
<dbReference type="Pfam" id="PF01370">
    <property type="entry name" value="Epimerase"/>
    <property type="match status" value="1"/>
</dbReference>